<dbReference type="UniPathway" id="UPA00058">
    <property type="reaction ID" value="UER00103"/>
</dbReference>
<feature type="transmembrane region" description="Helical" evidence="13">
    <location>
        <begin position="176"/>
        <end position="197"/>
    </location>
</feature>
<dbReference type="InParanoid" id="A0A7R8UQL3"/>
<dbReference type="FunFam" id="3.90.770.10:FF:000001">
    <property type="entry name" value="3-hydroxy-3-methylglutaryl coenzyme A reductase"/>
    <property type="match status" value="1"/>
</dbReference>
<dbReference type="EC" id="1.1.1.34" evidence="13"/>
<dbReference type="FunCoup" id="A0A7R8UQL3">
    <property type="interactions" value="570"/>
</dbReference>
<evidence type="ECO:0000259" key="14">
    <source>
        <dbReference type="PROSITE" id="PS50156"/>
    </source>
</evidence>
<keyword evidence="6 13" id="KW-0521">NADP</keyword>
<name>A0A7R8UQL3_HERIL</name>
<dbReference type="OrthoDB" id="310654at2759"/>
<evidence type="ECO:0000313" key="15">
    <source>
        <dbReference type="EMBL" id="CAD7085227.1"/>
    </source>
</evidence>
<evidence type="ECO:0000256" key="1">
    <source>
        <dbReference type="ARBA" id="ARBA00004477"/>
    </source>
</evidence>
<dbReference type="Proteomes" id="UP000594454">
    <property type="component" value="Chromosome 3"/>
</dbReference>
<dbReference type="GO" id="GO:0050661">
    <property type="term" value="F:NADP binding"/>
    <property type="evidence" value="ECO:0007669"/>
    <property type="project" value="InterPro"/>
</dbReference>
<evidence type="ECO:0000256" key="12">
    <source>
        <dbReference type="ARBA" id="ARBA00049909"/>
    </source>
</evidence>
<comment type="similarity">
    <text evidence="3 13">Belongs to the HMG-CoA reductase family.</text>
</comment>
<gene>
    <name evidence="15" type="ORF">HERILL_LOCUS8081</name>
</gene>
<evidence type="ECO:0000256" key="6">
    <source>
        <dbReference type="ARBA" id="ARBA00022857"/>
    </source>
</evidence>
<dbReference type="InterPro" id="IPR009023">
    <property type="entry name" value="HMG_CoA_Rdtase_NAD(P)-bd_sf"/>
</dbReference>
<evidence type="ECO:0000256" key="10">
    <source>
        <dbReference type="ARBA" id="ARBA00023180"/>
    </source>
</evidence>
<dbReference type="InterPro" id="IPR023076">
    <property type="entry name" value="HMG_CoA_Rdtase_CS"/>
</dbReference>
<dbReference type="InterPro" id="IPR009029">
    <property type="entry name" value="HMG_CoA_Rdtase_sub-bd_dom_sf"/>
</dbReference>
<keyword evidence="9 13" id="KW-0472">Membrane</keyword>
<keyword evidence="11" id="KW-0414">Isoprene biosynthesis</keyword>
<dbReference type="OMA" id="DCHIAMD"/>
<dbReference type="GO" id="GO:0008299">
    <property type="term" value="P:isoprenoid biosynthetic process"/>
    <property type="evidence" value="ECO:0007669"/>
    <property type="project" value="UniProtKB-KW"/>
</dbReference>
<feature type="transmembrane region" description="Helical" evidence="13">
    <location>
        <begin position="70"/>
        <end position="91"/>
    </location>
</feature>
<evidence type="ECO:0000256" key="8">
    <source>
        <dbReference type="ARBA" id="ARBA00023002"/>
    </source>
</evidence>
<keyword evidence="8 13" id="KW-0560">Oxidoreductase</keyword>
<protein>
    <recommendedName>
        <fullName evidence="13">3-hydroxy-3-methylglutaryl coenzyme A reductase</fullName>
        <shortName evidence="13">HMG-CoA reductase</shortName>
        <ecNumber evidence="13">1.1.1.34</ecNumber>
    </recommendedName>
</protein>
<dbReference type="NCBIfam" id="TIGR00920">
    <property type="entry name" value="2A060605"/>
    <property type="match status" value="1"/>
</dbReference>
<dbReference type="SUPFAM" id="SSF56542">
    <property type="entry name" value="Substrate-binding domain of HMG-CoA reductase"/>
    <property type="match status" value="1"/>
</dbReference>
<dbReference type="InterPro" id="IPR004816">
    <property type="entry name" value="HMG_CoA_Rdtase_metazoan"/>
</dbReference>
<evidence type="ECO:0000256" key="5">
    <source>
        <dbReference type="ARBA" id="ARBA00022824"/>
    </source>
</evidence>
<dbReference type="InterPro" id="IPR023074">
    <property type="entry name" value="HMG_CoA_Rdtase_cat_sf"/>
</dbReference>
<dbReference type="PROSITE" id="PS00318">
    <property type="entry name" value="HMG_COA_REDUCTASE_2"/>
    <property type="match status" value="1"/>
</dbReference>
<evidence type="ECO:0000256" key="2">
    <source>
        <dbReference type="ARBA" id="ARBA00005084"/>
    </source>
</evidence>
<feature type="transmembrane region" description="Helical" evidence="13">
    <location>
        <begin position="138"/>
        <end position="156"/>
    </location>
</feature>
<dbReference type="PANTHER" id="PTHR10572:SF24">
    <property type="entry name" value="3-HYDROXY-3-METHYLGLUTARYL-COENZYME A REDUCTASE"/>
    <property type="match status" value="1"/>
</dbReference>
<reference evidence="15 16" key="1">
    <citation type="submission" date="2020-11" db="EMBL/GenBank/DDBJ databases">
        <authorList>
            <person name="Wallbank WR R."/>
            <person name="Pardo Diaz C."/>
            <person name="Kozak K."/>
            <person name="Martin S."/>
            <person name="Jiggins C."/>
            <person name="Moest M."/>
            <person name="Warren A I."/>
            <person name="Generalovic N T."/>
            <person name="Byers J.R.P. K."/>
            <person name="Montejo-Kovacevich G."/>
            <person name="Yen C E."/>
        </authorList>
    </citation>
    <scope>NUCLEOTIDE SEQUENCE [LARGE SCALE GENOMIC DNA]</scope>
</reference>
<evidence type="ECO:0000256" key="4">
    <source>
        <dbReference type="ARBA" id="ARBA00022692"/>
    </source>
</evidence>
<dbReference type="PROSITE" id="PS00066">
    <property type="entry name" value="HMG_COA_REDUCTASE_1"/>
    <property type="match status" value="1"/>
</dbReference>
<dbReference type="InterPro" id="IPR023282">
    <property type="entry name" value="HMG_CoA_Rdtase_N"/>
</dbReference>
<dbReference type="GO" id="GO:0005778">
    <property type="term" value="C:peroxisomal membrane"/>
    <property type="evidence" value="ECO:0007669"/>
    <property type="project" value="TreeGrafter"/>
</dbReference>
<evidence type="ECO:0000256" key="13">
    <source>
        <dbReference type="RuleBase" id="RU361219"/>
    </source>
</evidence>
<feature type="transmembrane region" description="Helical" evidence="13">
    <location>
        <begin position="103"/>
        <end position="126"/>
    </location>
</feature>
<dbReference type="CDD" id="cd00643">
    <property type="entry name" value="HMG-CoA_reductase_classI"/>
    <property type="match status" value="1"/>
</dbReference>
<dbReference type="Gene3D" id="1.10.3270.10">
    <property type="entry name" value="HMGR, N-terminal domain"/>
    <property type="match status" value="1"/>
</dbReference>
<evidence type="ECO:0000313" key="16">
    <source>
        <dbReference type="Proteomes" id="UP000594454"/>
    </source>
</evidence>
<proteinExistence type="inferred from homology"/>
<dbReference type="InterPro" id="IPR004554">
    <property type="entry name" value="HMG_CoA_Rdtase_eu_arc"/>
</dbReference>
<dbReference type="PROSITE" id="PS01192">
    <property type="entry name" value="HMG_COA_REDUCTASE_3"/>
    <property type="match status" value="1"/>
</dbReference>
<dbReference type="Pfam" id="PF00368">
    <property type="entry name" value="HMG-CoA_red"/>
    <property type="match status" value="1"/>
</dbReference>
<dbReference type="FunFam" id="1.10.3270.10:FF:000001">
    <property type="entry name" value="3-hydroxy-3-methylglutaryl coenzyme A reductase"/>
    <property type="match status" value="1"/>
</dbReference>
<dbReference type="InterPro" id="IPR002202">
    <property type="entry name" value="HMG_CoA_Rdtase"/>
</dbReference>
<evidence type="ECO:0000256" key="3">
    <source>
        <dbReference type="ARBA" id="ARBA00007661"/>
    </source>
</evidence>
<dbReference type="SUPFAM" id="SSF55035">
    <property type="entry name" value="NAD-binding domain of HMG-CoA reductase"/>
    <property type="match status" value="1"/>
</dbReference>
<dbReference type="Pfam" id="PF12349">
    <property type="entry name" value="Sterol-sensing"/>
    <property type="match status" value="1"/>
</dbReference>
<organism evidence="15 16">
    <name type="scientific">Hermetia illucens</name>
    <name type="common">Black soldier fly</name>
    <dbReference type="NCBI Taxonomy" id="343691"/>
    <lineage>
        <taxon>Eukaryota</taxon>
        <taxon>Metazoa</taxon>
        <taxon>Ecdysozoa</taxon>
        <taxon>Arthropoda</taxon>
        <taxon>Hexapoda</taxon>
        <taxon>Insecta</taxon>
        <taxon>Pterygota</taxon>
        <taxon>Neoptera</taxon>
        <taxon>Endopterygota</taxon>
        <taxon>Diptera</taxon>
        <taxon>Brachycera</taxon>
        <taxon>Stratiomyomorpha</taxon>
        <taxon>Stratiomyidae</taxon>
        <taxon>Hermetiinae</taxon>
        <taxon>Hermetia</taxon>
    </lineage>
</organism>
<accession>A0A7R8UQL3</accession>
<dbReference type="PANTHER" id="PTHR10572">
    <property type="entry name" value="3-HYDROXY-3-METHYLGLUTARYL-COENZYME A REDUCTASE"/>
    <property type="match status" value="1"/>
</dbReference>
<keyword evidence="16" id="KW-1185">Reference proteome</keyword>
<dbReference type="GO" id="GO:0015936">
    <property type="term" value="P:coenzyme A metabolic process"/>
    <property type="evidence" value="ECO:0007669"/>
    <property type="project" value="InterPro"/>
</dbReference>
<comment type="subcellular location">
    <subcellularLocation>
        <location evidence="1 13">Endoplasmic reticulum membrane</location>
        <topology evidence="1 13">Multi-pass membrane protein</topology>
    </subcellularLocation>
</comment>
<dbReference type="InterPro" id="IPR053958">
    <property type="entry name" value="HMGCR/SNAP/NPC1-like_SSD"/>
</dbReference>
<keyword evidence="4 13" id="KW-0812">Transmembrane</keyword>
<dbReference type="GO" id="GO:0004420">
    <property type="term" value="F:hydroxymethylglutaryl-CoA reductase (NADPH) activity"/>
    <property type="evidence" value="ECO:0007669"/>
    <property type="project" value="UniProtKB-EC"/>
</dbReference>
<dbReference type="Gene3D" id="3.90.770.10">
    <property type="entry name" value="3-hydroxy-3-methylglutaryl-coenzyme A Reductase, Chain A, domain 2"/>
    <property type="match status" value="1"/>
</dbReference>
<feature type="domain" description="SSD" evidence="14">
    <location>
        <begin position="74"/>
        <end position="231"/>
    </location>
</feature>
<feature type="transmembrane region" description="Helical" evidence="13">
    <location>
        <begin position="12"/>
        <end position="34"/>
    </location>
</feature>
<keyword evidence="5 13" id="KW-0256">Endoplasmic reticulum</keyword>
<sequence>MIRRLFRVHGEFCASHPWEVIVALLTITACMLTIDKSTEGNSSSSATYSSSRQRPCHGWKDSCDGLEAEYNAADVILMTIVRCSAVLYCYYQFGSLHKLGSKYILGIAGLFTVFSSFIFTTTIIKFLGSDVSDLKDALFFLLLLIDLSNSGILAQLALSGSNQAEVTRNIARGMELLGPAISLDTIVETLVIGVGTLSGVPRLEVLCTFAVMSVLVNYIVFMTFYPACLSLILDLSRNGMDMSLVKTKAKDSLLMKSLNDDEPKTNPVVQRVKVIMSTGLMIVHVYSRIFISGKEYDNASTSITTIMQENTTSVNAESSELSKYLIKWLTMSADQVVILILLVALVVKFIFFENHNELHDQIRLSVEETLTNKKSCDAPELPCKKEFELAKRPLFTIEESTVADRATQTDRIEQSEIPTITCSYEPKEIPAEPRELSECLRILNSDEGAAELSDEEISMIVKAGGGHCPLYKIESVIGNPERGVRIRRKIISREANLPYEKLELLPYQNYDYTKVMNACCENVLGYVQIPVGYAGPVLLDGSRYFIPMATTEGALVASTNRGCKALSVRGVTSYVEDIGMTRAPCVKLPNVRRAAEVKNWINTEENYRNIKIEFDSTSRFGRLKELMIAMDGPVLYIRFVALTGDAMGMNMVSKGAEMALRYIKREFPDMKIISLSGNYCSDKKPAAINWIKGRGKRVVTECVVPSNTLRDILKTDAKTLVECNKTKNMSGSAMAGSIGGNNAHAANMVTAIFIATGQDPAQNVTSSNCSTAMECRGDDLYITCTMPSLEVGTVGGGTGLPGQSACLEMLGVRGAHRTNPGENAKKLSSIICTAVMAGEISLMAALVNSDLVKSHMRHNRSSAAVNSSPSYSSFPSS</sequence>
<dbReference type="PRINTS" id="PR00071">
    <property type="entry name" value="HMGCOARDTASE"/>
</dbReference>
<dbReference type="PROSITE" id="PS50156">
    <property type="entry name" value="SSD"/>
    <property type="match status" value="1"/>
</dbReference>
<dbReference type="GO" id="GO:0005789">
    <property type="term" value="C:endoplasmic reticulum membrane"/>
    <property type="evidence" value="ECO:0007669"/>
    <property type="project" value="UniProtKB-SubCell"/>
</dbReference>
<evidence type="ECO:0000256" key="9">
    <source>
        <dbReference type="ARBA" id="ARBA00023136"/>
    </source>
</evidence>
<keyword evidence="10" id="KW-0325">Glycoprotein</keyword>
<dbReference type="EMBL" id="LR899011">
    <property type="protein sequence ID" value="CAD7085227.1"/>
    <property type="molecule type" value="Genomic_DNA"/>
</dbReference>
<dbReference type="AlphaFoldDB" id="A0A7R8UQL3"/>
<dbReference type="GO" id="GO:0016126">
    <property type="term" value="P:sterol biosynthetic process"/>
    <property type="evidence" value="ECO:0007669"/>
    <property type="project" value="TreeGrafter"/>
</dbReference>
<comment type="pathway">
    <text evidence="2 13">Metabolic intermediate biosynthesis; (R)-mevalonate biosynthesis; (R)-mevalonate from acetyl-CoA: step 3/3.</text>
</comment>
<dbReference type="Gene3D" id="3.30.70.420">
    <property type="entry name" value="Hydroxymethylglutaryl-CoA reductase, class I/II, NAD/NADP-binding domain"/>
    <property type="match status" value="1"/>
</dbReference>
<feature type="transmembrane region" description="Helical" evidence="13">
    <location>
        <begin position="328"/>
        <end position="351"/>
    </location>
</feature>
<dbReference type="InterPro" id="IPR000731">
    <property type="entry name" value="SSD"/>
</dbReference>
<evidence type="ECO:0000256" key="11">
    <source>
        <dbReference type="ARBA" id="ARBA00023229"/>
    </source>
</evidence>
<dbReference type="PROSITE" id="PS50065">
    <property type="entry name" value="HMG_COA_REDUCTASE_4"/>
    <property type="match status" value="1"/>
</dbReference>
<dbReference type="NCBIfam" id="TIGR00533">
    <property type="entry name" value="HMG_CoA_R_NADP"/>
    <property type="match status" value="1"/>
</dbReference>
<keyword evidence="7 13" id="KW-1133">Transmembrane helix</keyword>
<dbReference type="FunFam" id="3.30.70.420:FF:000001">
    <property type="entry name" value="3-hydroxy-3-methylglutaryl coenzyme A reductase"/>
    <property type="match status" value="1"/>
</dbReference>
<comment type="catalytic activity">
    <reaction evidence="12">
        <text>(R)-mevalonate + 2 NADP(+) + CoA = (3S)-3-hydroxy-3-methylglutaryl-CoA + 2 NADPH + 2 H(+)</text>
        <dbReference type="Rhea" id="RHEA:15989"/>
        <dbReference type="ChEBI" id="CHEBI:15378"/>
        <dbReference type="ChEBI" id="CHEBI:36464"/>
        <dbReference type="ChEBI" id="CHEBI:43074"/>
        <dbReference type="ChEBI" id="CHEBI:57287"/>
        <dbReference type="ChEBI" id="CHEBI:57783"/>
        <dbReference type="ChEBI" id="CHEBI:58349"/>
        <dbReference type="EC" id="1.1.1.34"/>
    </reaction>
    <physiologicalReaction direction="right-to-left" evidence="12">
        <dbReference type="Rhea" id="RHEA:15991"/>
    </physiologicalReaction>
</comment>
<dbReference type="PROSITE" id="PS51257">
    <property type="entry name" value="PROKAR_LIPOPROTEIN"/>
    <property type="match status" value="1"/>
</dbReference>
<evidence type="ECO:0000256" key="7">
    <source>
        <dbReference type="ARBA" id="ARBA00022989"/>
    </source>
</evidence>
<feature type="transmembrane region" description="Helical" evidence="13">
    <location>
        <begin position="209"/>
        <end position="233"/>
    </location>
</feature>